<evidence type="ECO:0000256" key="2">
    <source>
        <dbReference type="ARBA" id="ARBA00022898"/>
    </source>
</evidence>
<dbReference type="PANTHER" id="PTHR43525">
    <property type="entry name" value="PROTEIN MALY"/>
    <property type="match status" value="1"/>
</dbReference>
<evidence type="ECO:0000256" key="1">
    <source>
        <dbReference type="ARBA" id="ARBA00001933"/>
    </source>
</evidence>
<evidence type="ECO:0000313" key="4">
    <source>
        <dbReference type="Proteomes" id="UP001176432"/>
    </source>
</evidence>
<reference evidence="3" key="1">
    <citation type="submission" date="2023-07" db="EMBL/GenBank/DDBJ databases">
        <title>Isolates cultured from stool samples of acute diarrhea patients.</title>
        <authorList>
            <person name="Jiang S."/>
        </authorList>
    </citation>
    <scope>NUCLEOTIDE SEQUENCE</scope>
    <source>
        <strain evidence="3">L4424</strain>
    </source>
</reference>
<dbReference type="EMBL" id="JAUPXB010000003">
    <property type="protein sequence ID" value="MDO7924865.1"/>
    <property type="molecule type" value="Genomic_DNA"/>
</dbReference>
<dbReference type="Proteomes" id="UP001176432">
    <property type="component" value="Unassembled WGS sequence"/>
</dbReference>
<dbReference type="Gene3D" id="3.90.1150.10">
    <property type="entry name" value="Aspartate Aminotransferase, domain 1"/>
    <property type="match status" value="1"/>
</dbReference>
<dbReference type="Gene3D" id="3.40.640.10">
    <property type="entry name" value="Type I PLP-dependent aspartate aminotransferase-like (Major domain)"/>
    <property type="match status" value="1"/>
</dbReference>
<organism evidence="3 4">
    <name type="scientific">Enterobacter asburiae</name>
    <dbReference type="NCBI Taxonomy" id="61645"/>
    <lineage>
        <taxon>Bacteria</taxon>
        <taxon>Pseudomonadati</taxon>
        <taxon>Pseudomonadota</taxon>
        <taxon>Gammaproteobacteria</taxon>
        <taxon>Enterobacterales</taxon>
        <taxon>Enterobacteriaceae</taxon>
        <taxon>Enterobacter</taxon>
        <taxon>Enterobacter cloacae complex</taxon>
    </lineage>
</organism>
<protein>
    <recommendedName>
        <fullName evidence="5">Cystathionine beta-lyase</fullName>
    </recommendedName>
</protein>
<dbReference type="SUPFAM" id="SSF53383">
    <property type="entry name" value="PLP-dependent transferases"/>
    <property type="match status" value="1"/>
</dbReference>
<evidence type="ECO:0008006" key="5">
    <source>
        <dbReference type="Google" id="ProtNLM"/>
    </source>
</evidence>
<dbReference type="AlphaFoldDB" id="A0AAW7ZYY8"/>
<dbReference type="InterPro" id="IPR015422">
    <property type="entry name" value="PyrdxlP-dep_Trfase_small"/>
</dbReference>
<dbReference type="InterPro" id="IPR051798">
    <property type="entry name" value="Class-II_PLP-Dep_Aminotrans"/>
</dbReference>
<keyword evidence="2" id="KW-0663">Pyridoxal phosphate</keyword>
<sequence length="129" mass="14856">MSLFDDIVTRDVNCRKYGQLQQMYGTTDVLPLWIADMDFATPEPIMSTLRSVVSQPVQGYNLDYPQWKESVIHWYAQQYDADIKAHWLHFIPGVIKTIVLSLMALTRPGDNILTCTPIYDPYPNLGFVE</sequence>
<dbReference type="RefSeq" id="WP_304571731.1">
    <property type="nucleotide sequence ID" value="NZ_JATADE010000064.1"/>
</dbReference>
<gene>
    <name evidence="3" type="ORF">Q5934_25830</name>
</gene>
<comment type="cofactor">
    <cofactor evidence="1">
        <name>pyridoxal 5'-phosphate</name>
        <dbReference type="ChEBI" id="CHEBI:597326"/>
    </cofactor>
</comment>
<name>A0AAW7ZYY8_ENTAS</name>
<comment type="caution">
    <text evidence="3">The sequence shown here is derived from an EMBL/GenBank/DDBJ whole genome shotgun (WGS) entry which is preliminary data.</text>
</comment>
<dbReference type="InterPro" id="IPR015421">
    <property type="entry name" value="PyrdxlP-dep_Trfase_major"/>
</dbReference>
<evidence type="ECO:0000313" key="3">
    <source>
        <dbReference type="EMBL" id="MDO7924865.1"/>
    </source>
</evidence>
<dbReference type="PANTHER" id="PTHR43525:SF1">
    <property type="entry name" value="PROTEIN MALY"/>
    <property type="match status" value="1"/>
</dbReference>
<accession>A0AAW7ZYY8</accession>
<dbReference type="InterPro" id="IPR015424">
    <property type="entry name" value="PyrdxlP-dep_Trfase"/>
</dbReference>
<proteinExistence type="predicted"/>